<feature type="domain" description="FTP" evidence="10">
    <location>
        <begin position="83"/>
        <end position="130"/>
    </location>
</feature>
<sequence>MKKLITFIRTLSLTIALGVIPFTFVNAQNQNNEKAEIYNNLPKLIFDSSLGNFHGNFQNEDASVDFLMNHFSKWLGTDSDHTYTLISNITDDLGISHAAYQHYYKGIKVVDEIILLHSKNGKLTYVNGELSQNIKLDIVPTLSKSIVESIVSENLKASKITYTDFEQVITKVIKDRKTELHLTSQINALSMKPLKSYLYFIDNTSKEIVKKLPKILHVDTPSTSATLYKGNQQITVDSHNGSFRLKDNTRNIHTLNGTDWDGNGNLSTGELTGNITEYTSNTPNFTETATKPAVEVHWGMKNAYDYYINKHNRVSYDGNGSIIRNYYNINFNTPNQPVNGAQAAAIDTQGIVAMVYGNGMVNGSAAYSNPVVGLDIAGHEYSHLIIGRNGMGGLNYQAESGALNESIADMFGTAIEFYSGVNPNWTVGEGIPKPVIGTFIRSMSNPNSGPAVLGSQQPDTYLGTYWASTAPPYDNTTDFGGVHTNSGVGNYWFYLLSMGGSGTNDIGNAFNVTGISIQKAEKIIYRTLTTYLTPNSSYIDAYNGTKQAVTDLYGATSNEQNQNVKAWYAVGIGNGVLATNETNLFSENGIKIYPNPIKDGIYTIDSNSSDWSFEIFDMSGKLIRKSEKLSKGKNRISANGIKAGVYLLKFVSETNETFTKKLIFE</sequence>
<dbReference type="InterPro" id="IPR013856">
    <property type="entry name" value="Peptidase_M4_domain"/>
</dbReference>
<gene>
    <name evidence="12" type="ORF">SAMN05421856_102395</name>
</gene>
<dbReference type="InterPro" id="IPR001570">
    <property type="entry name" value="Peptidase_M4_C_domain"/>
</dbReference>
<evidence type="ECO:0000259" key="9">
    <source>
        <dbReference type="Pfam" id="PF02868"/>
    </source>
</evidence>
<accession>A0A1H7XEC0</accession>
<dbReference type="OrthoDB" id="291295at2"/>
<organism evidence="12 13">
    <name type="scientific">Chryseobacterium taichungense</name>
    <dbReference type="NCBI Taxonomy" id="295069"/>
    <lineage>
        <taxon>Bacteria</taxon>
        <taxon>Pseudomonadati</taxon>
        <taxon>Bacteroidota</taxon>
        <taxon>Flavobacteriia</taxon>
        <taxon>Flavobacteriales</taxon>
        <taxon>Weeksellaceae</taxon>
        <taxon>Chryseobacterium group</taxon>
        <taxon>Chryseobacterium</taxon>
    </lineage>
</organism>
<evidence type="ECO:0000259" key="8">
    <source>
        <dbReference type="Pfam" id="PF01447"/>
    </source>
</evidence>
<dbReference type="GO" id="GO:0046872">
    <property type="term" value="F:metal ion binding"/>
    <property type="evidence" value="ECO:0007669"/>
    <property type="project" value="UniProtKB-KW"/>
</dbReference>
<dbReference type="Gene3D" id="3.10.450.490">
    <property type="match status" value="1"/>
</dbReference>
<evidence type="ECO:0000313" key="12">
    <source>
        <dbReference type="EMBL" id="SEM32232.1"/>
    </source>
</evidence>
<evidence type="ECO:0000256" key="6">
    <source>
        <dbReference type="ARBA" id="ARBA00023049"/>
    </source>
</evidence>
<dbReference type="EMBL" id="FOBV01000002">
    <property type="protein sequence ID" value="SEM32232.1"/>
    <property type="molecule type" value="Genomic_DNA"/>
</dbReference>
<dbReference type="GO" id="GO:0006508">
    <property type="term" value="P:proteolysis"/>
    <property type="evidence" value="ECO:0007669"/>
    <property type="project" value="UniProtKB-KW"/>
</dbReference>
<evidence type="ECO:0000256" key="2">
    <source>
        <dbReference type="ARBA" id="ARBA00022723"/>
    </source>
</evidence>
<feature type="chain" id="PRO_5011651477" evidence="7">
    <location>
        <begin position="28"/>
        <end position="665"/>
    </location>
</feature>
<evidence type="ECO:0000259" key="11">
    <source>
        <dbReference type="Pfam" id="PF18962"/>
    </source>
</evidence>
<dbReference type="CDD" id="cd09597">
    <property type="entry name" value="M4_TLP"/>
    <property type="match status" value="1"/>
</dbReference>
<dbReference type="Proteomes" id="UP000199450">
    <property type="component" value="Unassembled WGS sequence"/>
</dbReference>
<dbReference type="Gene3D" id="3.10.170.10">
    <property type="match status" value="1"/>
</dbReference>
<dbReference type="SUPFAM" id="SSF55486">
    <property type="entry name" value="Metalloproteases ('zincins'), catalytic domain"/>
    <property type="match status" value="1"/>
</dbReference>
<keyword evidence="13" id="KW-1185">Reference proteome</keyword>
<dbReference type="STRING" id="295069.SAMN05421856_102395"/>
<evidence type="ECO:0000256" key="5">
    <source>
        <dbReference type="ARBA" id="ARBA00022833"/>
    </source>
</evidence>
<dbReference type="Pfam" id="PF18962">
    <property type="entry name" value="Por_Secre_tail"/>
    <property type="match status" value="1"/>
</dbReference>
<dbReference type="PANTHER" id="PTHR33794">
    <property type="entry name" value="BACILLOLYSIN"/>
    <property type="match status" value="1"/>
</dbReference>
<evidence type="ECO:0000256" key="1">
    <source>
        <dbReference type="ARBA" id="ARBA00022670"/>
    </source>
</evidence>
<evidence type="ECO:0000259" key="10">
    <source>
        <dbReference type="Pfam" id="PF07504"/>
    </source>
</evidence>
<name>A0A1H7XEC0_9FLAO</name>
<dbReference type="Pfam" id="PF01447">
    <property type="entry name" value="Peptidase_M4"/>
    <property type="match status" value="1"/>
</dbReference>
<dbReference type="InterPro" id="IPR050728">
    <property type="entry name" value="Zinc_Metalloprotease_M4"/>
</dbReference>
<dbReference type="InterPro" id="IPR011096">
    <property type="entry name" value="FTP_domain"/>
</dbReference>
<dbReference type="PANTHER" id="PTHR33794:SF1">
    <property type="entry name" value="BACILLOLYSIN"/>
    <property type="match status" value="1"/>
</dbReference>
<dbReference type="NCBIfam" id="TIGR04183">
    <property type="entry name" value="Por_Secre_tail"/>
    <property type="match status" value="1"/>
</dbReference>
<feature type="domain" description="Secretion system C-terminal sorting" evidence="11">
    <location>
        <begin position="592"/>
        <end position="663"/>
    </location>
</feature>
<keyword evidence="6" id="KW-0482">Metalloprotease</keyword>
<keyword evidence="4" id="KW-0378">Hydrolase</keyword>
<dbReference type="InterPro" id="IPR027268">
    <property type="entry name" value="Peptidase_M4/M1_CTD_sf"/>
</dbReference>
<dbReference type="InterPro" id="IPR026444">
    <property type="entry name" value="Secre_tail"/>
</dbReference>
<feature type="domain" description="Peptidase M4 C-terminal" evidence="9">
    <location>
        <begin position="393"/>
        <end position="572"/>
    </location>
</feature>
<dbReference type="Pfam" id="PF07504">
    <property type="entry name" value="FTP"/>
    <property type="match status" value="1"/>
</dbReference>
<feature type="signal peptide" evidence="7">
    <location>
        <begin position="1"/>
        <end position="27"/>
    </location>
</feature>
<dbReference type="Pfam" id="PF02868">
    <property type="entry name" value="Peptidase_M4_C"/>
    <property type="match status" value="1"/>
</dbReference>
<feature type="domain" description="Peptidase M4" evidence="8">
    <location>
        <begin position="224"/>
        <end position="385"/>
    </location>
</feature>
<evidence type="ECO:0000256" key="3">
    <source>
        <dbReference type="ARBA" id="ARBA00022729"/>
    </source>
</evidence>
<reference evidence="13" key="1">
    <citation type="submission" date="2016-10" db="EMBL/GenBank/DDBJ databases">
        <authorList>
            <person name="Varghese N."/>
            <person name="Submissions S."/>
        </authorList>
    </citation>
    <scope>NUCLEOTIDE SEQUENCE [LARGE SCALE GENOMIC DNA]</scope>
    <source>
        <strain evidence="13">DSM 17453</strain>
    </source>
</reference>
<evidence type="ECO:0000256" key="4">
    <source>
        <dbReference type="ARBA" id="ARBA00022801"/>
    </source>
</evidence>
<dbReference type="GO" id="GO:0004222">
    <property type="term" value="F:metalloendopeptidase activity"/>
    <property type="evidence" value="ECO:0007669"/>
    <property type="project" value="InterPro"/>
</dbReference>
<protein>
    <submittedName>
        <fullName evidence="12">Por secretion system C-terminal sorting domain-containing protein</fullName>
    </submittedName>
</protein>
<evidence type="ECO:0000313" key="13">
    <source>
        <dbReference type="Proteomes" id="UP000199450"/>
    </source>
</evidence>
<keyword evidence="2" id="KW-0479">Metal-binding</keyword>
<keyword evidence="3 7" id="KW-0732">Signal</keyword>
<keyword evidence="1" id="KW-0645">Protease</keyword>
<dbReference type="AlphaFoldDB" id="A0A1H7XEC0"/>
<dbReference type="RefSeq" id="WP_089999050.1">
    <property type="nucleotide sequence ID" value="NZ_FOBV01000002.1"/>
</dbReference>
<dbReference type="Gene3D" id="1.10.390.10">
    <property type="entry name" value="Neutral Protease Domain 2"/>
    <property type="match status" value="1"/>
</dbReference>
<evidence type="ECO:0000256" key="7">
    <source>
        <dbReference type="SAM" id="SignalP"/>
    </source>
</evidence>
<keyword evidence="5" id="KW-0862">Zinc</keyword>
<proteinExistence type="predicted"/>